<protein>
    <recommendedName>
        <fullName evidence="3">PAAR domain-containing protein</fullName>
    </recommendedName>
</protein>
<evidence type="ECO:0000313" key="1">
    <source>
        <dbReference type="EMBL" id="ENV94464.1"/>
    </source>
</evidence>
<organism evidence="1 2">
    <name type="scientific">Acinetobacter bereziniae LMG 1003 = CIP 70.12</name>
    <dbReference type="NCBI Taxonomy" id="981324"/>
    <lineage>
        <taxon>Bacteria</taxon>
        <taxon>Pseudomonadati</taxon>
        <taxon>Pseudomonadota</taxon>
        <taxon>Gammaproteobacteria</taxon>
        <taxon>Moraxellales</taxon>
        <taxon>Moraxellaceae</taxon>
        <taxon>Acinetobacter</taxon>
    </lineage>
</organism>
<dbReference type="PATRIC" id="fig|1217650.3.peg.2595"/>
<dbReference type="OrthoDB" id="6659501at2"/>
<accession>N9EHN0</accession>
<reference evidence="1 2" key="1">
    <citation type="submission" date="2013-02" db="EMBL/GenBank/DDBJ databases">
        <title>The Genome Sequence of Acinetobacter bereziniae CIP 70.12.</title>
        <authorList>
            <consortium name="The Broad Institute Genome Sequencing Platform"/>
            <consortium name="The Broad Institute Genome Sequencing Center for Infectious Disease"/>
            <person name="Cerqueira G."/>
            <person name="Feldgarden M."/>
            <person name="Courvalin P."/>
            <person name="Perichon B."/>
            <person name="Grillot-Courvalin C."/>
            <person name="Clermont D."/>
            <person name="Rocha E."/>
            <person name="Yoon E.-J."/>
            <person name="Nemec A."/>
            <person name="Walker B."/>
            <person name="Young S.K."/>
            <person name="Zeng Q."/>
            <person name="Gargeya S."/>
            <person name="Fitzgerald M."/>
            <person name="Haas B."/>
            <person name="Abouelleil A."/>
            <person name="Alvarado L."/>
            <person name="Arachchi H.M."/>
            <person name="Berlin A.M."/>
            <person name="Chapman S.B."/>
            <person name="Dewar J."/>
            <person name="Goldberg J."/>
            <person name="Griggs A."/>
            <person name="Gujja S."/>
            <person name="Hansen M."/>
            <person name="Howarth C."/>
            <person name="Imamovic A."/>
            <person name="Larimer J."/>
            <person name="McCowan C."/>
            <person name="Murphy C."/>
            <person name="Neiman D."/>
            <person name="Pearson M."/>
            <person name="Priest M."/>
            <person name="Roberts A."/>
            <person name="Saif S."/>
            <person name="Shea T."/>
            <person name="Sisk P."/>
            <person name="Sykes S."/>
            <person name="Wortman J."/>
            <person name="Nusbaum C."/>
            <person name="Birren B."/>
        </authorList>
    </citation>
    <scope>NUCLEOTIDE SEQUENCE [LARGE SCALE GENOMIC DNA]</scope>
    <source>
        <strain evidence="1 2">CIP 70.12</strain>
    </source>
</reference>
<proteinExistence type="predicted"/>
<gene>
    <name evidence="1" type="ORF">F938_02648</name>
</gene>
<dbReference type="InterPro" id="IPR008727">
    <property type="entry name" value="PAAR_motif"/>
</dbReference>
<dbReference type="EMBL" id="APQG01000036">
    <property type="protein sequence ID" value="ENV94464.1"/>
    <property type="molecule type" value="Genomic_DNA"/>
</dbReference>
<dbReference type="HOGENOM" id="CLU_113188_2_1_6"/>
<dbReference type="RefSeq" id="WP_005032370.1">
    <property type="nucleotide sequence ID" value="NZ_KB849756.1"/>
</dbReference>
<dbReference type="Proteomes" id="UP000013251">
    <property type="component" value="Unassembled WGS sequence"/>
</dbReference>
<dbReference type="CDD" id="cd14744">
    <property type="entry name" value="PAAR_CT_2"/>
    <property type="match status" value="1"/>
</dbReference>
<keyword evidence="2" id="KW-1185">Reference proteome</keyword>
<dbReference type="Gene3D" id="2.60.200.60">
    <property type="match status" value="1"/>
</dbReference>
<dbReference type="Pfam" id="PF05488">
    <property type="entry name" value="PAAR_motif"/>
    <property type="match status" value="1"/>
</dbReference>
<comment type="caution">
    <text evidence="1">The sequence shown here is derived from an EMBL/GenBank/DDBJ whole genome shotgun (WGS) entry which is preliminary data.</text>
</comment>
<dbReference type="GeneID" id="69463137"/>
<evidence type="ECO:0000313" key="2">
    <source>
        <dbReference type="Proteomes" id="UP000013251"/>
    </source>
</evidence>
<name>N9EHN0_ACIBZ</name>
<evidence type="ECO:0008006" key="3">
    <source>
        <dbReference type="Google" id="ProtNLM"/>
    </source>
</evidence>
<dbReference type="AlphaFoldDB" id="N9EHN0"/>
<sequence>MQAFITKDCFTDHGGRILEGDDSWIVEGKGVHLEGMTHYCPKCKVLSKAIATQRGFIQVNGRNLIVAGDTSTCGAKYIKISDLAVRCRGLQNSSIMKIIQLMNEQLFSDEFMLIDVETSSIIANMPYKIHRENGRIEEGVTDENGLISSLQNTNRAEKLKIEIVNNFFNLDDFLDEHF</sequence>